<dbReference type="AlphaFoldDB" id="A0ABD0LHM2"/>
<dbReference type="EMBL" id="JACVVK020000050">
    <property type="protein sequence ID" value="KAK7498537.1"/>
    <property type="molecule type" value="Genomic_DNA"/>
</dbReference>
<comment type="caution">
    <text evidence="1">The sequence shown here is derived from an EMBL/GenBank/DDBJ whole genome shotgun (WGS) entry which is preliminary data.</text>
</comment>
<reference evidence="1 2" key="1">
    <citation type="journal article" date="2023" name="Sci. Data">
        <title>Genome assembly of the Korean intertidal mud-creeper Batillaria attramentaria.</title>
        <authorList>
            <person name="Patra A.K."/>
            <person name="Ho P.T."/>
            <person name="Jun S."/>
            <person name="Lee S.J."/>
            <person name="Kim Y."/>
            <person name="Won Y.J."/>
        </authorList>
    </citation>
    <scope>NUCLEOTIDE SEQUENCE [LARGE SCALE GENOMIC DNA]</scope>
    <source>
        <strain evidence="1">Wonlab-2016</strain>
    </source>
</reference>
<dbReference type="Proteomes" id="UP001519460">
    <property type="component" value="Unassembled WGS sequence"/>
</dbReference>
<accession>A0ABD0LHM2</accession>
<evidence type="ECO:0008006" key="3">
    <source>
        <dbReference type="Google" id="ProtNLM"/>
    </source>
</evidence>
<protein>
    <recommendedName>
        <fullName evidence="3">MFS transporter</fullName>
    </recommendedName>
</protein>
<evidence type="ECO:0000313" key="2">
    <source>
        <dbReference type="Proteomes" id="UP001519460"/>
    </source>
</evidence>
<keyword evidence="2" id="KW-1185">Reference proteome</keyword>
<organism evidence="1 2">
    <name type="scientific">Batillaria attramentaria</name>
    <dbReference type="NCBI Taxonomy" id="370345"/>
    <lineage>
        <taxon>Eukaryota</taxon>
        <taxon>Metazoa</taxon>
        <taxon>Spiralia</taxon>
        <taxon>Lophotrochozoa</taxon>
        <taxon>Mollusca</taxon>
        <taxon>Gastropoda</taxon>
        <taxon>Caenogastropoda</taxon>
        <taxon>Sorbeoconcha</taxon>
        <taxon>Cerithioidea</taxon>
        <taxon>Batillariidae</taxon>
        <taxon>Batillaria</taxon>
    </lineage>
</organism>
<evidence type="ECO:0000313" key="1">
    <source>
        <dbReference type="EMBL" id="KAK7498537.1"/>
    </source>
</evidence>
<proteinExistence type="predicted"/>
<sequence>MPVSKEIMISLEKNSYGVYRRNTSGDVYERRPISRRRMETEAITTKALTAVADETFVATLKAAVFQSALAIPLMIIYFQPALDLFGISRTAAGMLS</sequence>
<gene>
    <name evidence="1" type="ORF">BaRGS_00010197</name>
</gene>
<name>A0ABD0LHM2_9CAEN</name>